<evidence type="ECO:0000256" key="1">
    <source>
        <dbReference type="SAM" id="Phobius"/>
    </source>
</evidence>
<gene>
    <name evidence="3" type="ORF">E6C48_09845</name>
</gene>
<keyword evidence="1" id="KW-0812">Transmembrane</keyword>
<evidence type="ECO:0000259" key="2">
    <source>
        <dbReference type="Pfam" id="PF02517"/>
    </source>
</evidence>
<protein>
    <submittedName>
        <fullName evidence="3">CPBP family intramembrane metalloprotease</fullName>
    </submittedName>
</protein>
<dbReference type="InterPro" id="IPR003675">
    <property type="entry name" value="Rce1/LyrA-like_dom"/>
</dbReference>
<keyword evidence="1" id="KW-1133">Transmembrane helix</keyword>
<dbReference type="Pfam" id="PF02517">
    <property type="entry name" value="Rce1-like"/>
    <property type="match status" value="1"/>
</dbReference>
<organism evidence="3 4">
    <name type="scientific">Ollibium composti</name>
    <dbReference type="NCBI Taxonomy" id="2675109"/>
    <lineage>
        <taxon>Bacteria</taxon>
        <taxon>Pseudomonadati</taxon>
        <taxon>Pseudomonadota</taxon>
        <taxon>Alphaproteobacteria</taxon>
        <taxon>Hyphomicrobiales</taxon>
        <taxon>Phyllobacteriaceae</taxon>
        <taxon>Ollibium</taxon>
    </lineage>
</organism>
<accession>A0ABY2Q7G2</accession>
<feature type="transmembrane region" description="Helical" evidence="1">
    <location>
        <begin position="21"/>
        <end position="51"/>
    </location>
</feature>
<feature type="transmembrane region" description="Helical" evidence="1">
    <location>
        <begin position="142"/>
        <end position="162"/>
    </location>
</feature>
<dbReference type="Proteomes" id="UP000306441">
    <property type="component" value="Unassembled WGS sequence"/>
</dbReference>
<sequence>MSIDPAAFEAYRRSAGERATLPRLIAGTLTIVIFWALSSLLVIVGGIFLVSRWQGGEAGMPDMASFSATPTGVLTVLASFCGIWIGAWIAMRLLHRERLSALFGNSRRISASGFCKGAVAVLLTSVVSEVLIYLLHPEIGRGAIGVSAWLAALVPIAALAFVQTSSEELLFRGYLPRGLAKRFRSPLVWALLPLIAFTALHWSPANSLAINICVVISIGAFAIVLTLLVYATGNLGAAFGAHLANNLFGFLLISHQQSFNAFALFTAPPLEGPGWTPLDAFLLSLIGIVSSGLTALLLLHPRSPLKVEADRG</sequence>
<dbReference type="EMBL" id="SSNY01000005">
    <property type="protein sequence ID" value="THF57314.1"/>
    <property type="molecule type" value="Genomic_DNA"/>
</dbReference>
<feature type="transmembrane region" description="Helical" evidence="1">
    <location>
        <begin position="208"/>
        <end position="231"/>
    </location>
</feature>
<keyword evidence="3" id="KW-0378">Hydrolase</keyword>
<keyword evidence="4" id="KW-1185">Reference proteome</keyword>
<feature type="transmembrane region" description="Helical" evidence="1">
    <location>
        <begin position="183"/>
        <end position="202"/>
    </location>
</feature>
<name>A0ABY2Q7G2_9HYPH</name>
<dbReference type="RefSeq" id="WP_136356625.1">
    <property type="nucleotide sequence ID" value="NZ_SSNY01000005.1"/>
</dbReference>
<evidence type="ECO:0000313" key="3">
    <source>
        <dbReference type="EMBL" id="THF57314.1"/>
    </source>
</evidence>
<evidence type="ECO:0000313" key="4">
    <source>
        <dbReference type="Proteomes" id="UP000306441"/>
    </source>
</evidence>
<feature type="transmembrane region" description="Helical" evidence="1">
    <location>
        <begin position="114"/>
        <end position="136"/>
    </location>
</feature>
<feature type="transmembrane region" description="Helical" evidence="1">
    <location>
        <begin position="243"/>
        <end position="268"/>
    </location>
</feature>
<keyword evidence="3" id="KW-0645">Protease</keyword>
<dbReference type="GO" id="GO:0008237">
    <property type="term" value="F:metallopeptidase activity"/>
    <property type="evidence" value="ECO:0007669"/>
    <property type="project" value="UniProtKB-KW"/>
</dbReference>
<keyword evidence="1" id="KW-0472">Membrane</keyword>
<feature type="transmembrane region" description="Helical" evidence="1">
    <location>
        <begin position="280"/>
        <end position="299"/>
    </location>
</feature>
<keyword evidence="3" id="KW-0482">Metalloprotease</keyword>
<proteinExistence type="predicted"/>
<comment type="caution">
    <text evidence="3">The sequence shown here is derived from an EMBL/GenBank/DDBJ whole genome shotgun (WGS) entry which is preliminary data.</text>
</comment>
<feature type="transmembrane region" description="Helical" evidence="1">
    <location>
        <begin position="71"/>
        <end position="94"/>
    </location>
</feature>
<feature type="domain" description="CAAX prenyl protease 2/Lysostaphin resistance protein A-like" evidence="2">
    <location>
        <begin position="152"/>
        <end position="248"/>
    </location>
</feature>
<reference evidence="3 4" key="1">
    <citation type="submission" date="2019-04" db="EMBL/GenBank/DDBJ databases">
        <title>Mesorhizobium composti sp. nov., isolated from compost.</title>
        <authorList>
            <person name="Lin S.-Y."/>
            <person name="Hameed A."/>
            <person name="Hsieh Y.-T."/>
            <person name="Young C.-C."/>
        </authorList>
    </citation>
    <scope>NUCLEOTIDE SEQUENCE [LARGE SCALE GENOMIC DNA]</scope>
    <source>
        <strain evidence="3 4">CC-YTH430</strain>
    </source>
</reference>